<evidence type="ECO:0000256" key="2">
    <source>
        <dbReference type="ARBA" id="ARBA00022670"/>
    </source>
</evidence>
<feature type="domain" description="NlpC/P60" evidence="5">
    <location>
        <begin position="154"/>
        <end position="274"/>
    </location>
</feature>
<evidence type="ECO:0000259" key="5">
    <source>
        <dbReference type="PROSITE" id="PS51935"/>
    </source>
</evidence>
<gene>
    <name evidence="6" type="ORF">SDC9_20130</name>
</gene>
<accession>A0A644U5X1</accession>
<dbReference type="PANTHER" id="PTHR47053">
    <property type="entry name" value="MUREIN DD-ENDOPEPTIDASE MEPH-RELATED"/>
    <property type="match status" value="1"/>
</dbReference>
<dbReference type="InterPro" id="IPR038765">
    <property type="entry name" value="Papain-like_cys_pep_sf"/>
</dbReference>
<comment type="caution">
    <text evidence="6">The sequence shown here is derived from an EMBL/GenBank/DDBJ whole genome shotgun (WGS) entry which is preliminary data.</text>
</comment>
<evidence type="ECO:0000313" key="6">
    <source>
        <dbReference type="EMBL" id="MPL74319.1"/>
    </source>
</evidence>
<sequence>MDSSSKRGWVASVVLSGTLLVSSLPGIYGPGSAAVPVTSSESILLRNASLFQTQQAQTQTVADTVLSPEVQAEKKDVIRQPEAAAMALAYASVSVAADTDSQRESQQFTEEAQEDIVSTPEETMAAMDIEKLSQERALRQAAAAPVQEISRGGSSKVEEISDNAQKLIGTPYVFGGTTTNGFDCSGFTQYVFKGSGIDLPRTSYAQYGIGTAVSKDELQIGDLVFFATYDSGASHVGIYIGEENFIHAARSGIKITGLSDSYYAGRYLGARRVF</sequence>
<name>A0A644U5X1_9ZZZZ</name>
<dbReference type="Pfam" id="PF00877">
    <property type="entry name" value="NLPC_P60"/>
    <property type="match status" value="1"/>
</dbReference>
<dbReference type="PANTHER" id="PTHR47053:SF1">
    <property type="entry name" value="MUREIN DD-ENDOPEPTIDASE MEPH-RELATED"/>
    <property type="match status" value="1"/>
</dbReference>
<dbReference type="GO" id="GO:0008234">
    <property type="term" value="F:cysteine-type peptidase activity"/>
    <property type="evidence" value="ECO:0007669"/>
    <property type="project" value="UniProtKB-KW"/>
</dbReference>
<dbReference type="GO" id="GO:0006508">
    <property type="term" value="P:proteolysis"/>
    <property type="evidence" value="ECO:0007669"/>
    <property type="project" value="UniProtKB-KW"/>
</dbReference>
<comment type="similarity">
    <text evidence="1">Belongs to the peptidase C40 family.</text>
</comment>
<dbReference type="SUPFAM" id="SSF54001">
    <property type="entry name" value="Cysteine proteinases"/>
    <property type="match status" value="1"/>
</dbReference>
<evidence type="ECO:0000256" key="1">
    <source>
        <dbReference type="ARBA" id="ARBA00007074"/>
    </source>
</evidence>
<dbReference type="AlphaFoldDB" id="A0A644U5X1"/>
<dbReference type="Gene3D" id="3.90.1720.10">
    <property type="entry name" value="endopeptidase domain like (from Nostoc punctiforme)"/>
    <property type="match status" value="1"/>
</dbReference>
<keyword evidence="3" id="KW-0378">Hydrolase</keyword>
<dbReference type="InterPro" id="IPR051202">
    <property type="entry name" value="Peptidase_C40"/>
</dbReference>
<keyword evidence="2" id="KW-0645">Protease</keyword>
<protein>
    <recommendedName>
        <fullName evidence="5">NlpC/P60 domain-containing protein</fullName>
    </recommendedName>
</protein>
<evidence type="ECO:0000256" key="4">
    <source>
        <dbReference type="ARBA" id="ARBA00022807"/>
    </source>
</evidence>
<dbReference type="EMBL" id="VSSQ01000079">
    <property type="protein sequence ID" value="MPL74319.1"/>
    <property type="molecule type" value="Genomic_DNA"/>
</dbReference>
<proteinExistence type="inferred from homology"/>
<reference evidence="6" key="1">
    <citation type="submission" date="2019-08" db="EMBL/GenBank/DDBJ databases">
        <authorList>
            <person name="Kucharzyk K."/>
            <person name="Murdoch R.W."/>
            <person name="Higgins S."/>
            <person name="Loffler F."/>
        </authorList>
    </citation>
    <scope>NUCLEOTIDE SEQUENCE</scope>
</reference>
<keyword evidence="4" id="KW-0788">Thiol protease</keyword>
<dbReference type="InterPro" id="IPR000064">
    <property type="entry name" value="NLP_P60_dom"/>
</dbReference>
<organism evidence="6">
    <name type="scientific">bioreactor metagenome</name>
    <dbReference type="NCBI Taxonomy" id="1076179"/>
    <lineage>
        <taxon>unclassified sequences</taxon>
        <taxon>metagenomes</taxon>
        <taxon>ecological metagenomes</taxon>
    </lineage>
</organism>
<evidence type="ECO:0000256" key="3">
    <source>
        <dbReference type="ARBA" id="ARBA00022801"/>
    </source>
</evidence>
<dbReference type="PROSITE" id="PS51935">
    <property type="entry name" value="NLPC_P60"/>
    <property type="match status" value="1"/>
</dbReference>